<dbReference type="Proteomes" id="UP000053676">
    <property type="component" value="Unassembled WGS sequence"/>
</dbReference>
<proteinExistence type="predicted"/>
<name>W2TTA5_NECAM</name>
<dbReference type="KEGG" id="nai:NECAME_06898"/>
<evidence type="ECO:0000313" key="2">
    <source>
        <dbReference type="Proteomes" id="UP000053676"/>
    </source>
</evidence>
<dbReference type="AlphaFoldDB" id="W2TTA5"/>
<sequence length="61" mass="6898">MVDGARLFSRAAISGPSRTALVVRLCLVAVNQQQWWYYSGRPTLRQIARVRALMVALLPRN</sequence>
<dbReference type="EMBL" id="KI657953">
    <property type="protein sequence ID" value="ETN84336.1"/>
    <property type="molecule type" value="Genomic_DNA"/>
</dbReference>
<organism evidence="1 2">
    <name type="scientific">Necator americanus</name>
    <name type="common">Human hookworm</name>
    <dbReference type="NCBI Taxonomy" id="51031"/>
    <lineage>
        <taxon>Eukaryota</taxon>
        <taxon>Metazoa</taxon>
        <taxon>Ecdysozoa</taxon>
        <taxon>Nematoda</taxon>
        <taxon>Chromadorea</taxon>
        <taxon>Rhabditida</taxon>
        <taxon>Rhabditina</taxon>
        <taxon>Rhabditomorpha</taxon>
        <taxon>Strongyloidea</taxon>
        <taxon>Ancylostomatidae</taxon>
        <taxon>Bunostominae</taxon>
        <taxon>Necator</taxon>
    </lineage>
</organism>
<reference evidence="2" key="1">
    <citation type="journal article" date="2014" name="Nat. Genet.">
        <title>Genome of the human hookworm Necator americanus.</title>
        <authorList>
            <person name="Tang Y.T."/>
            <person name="Gao X."/>
            <person name="Rosa B.A."/>
            <person name="Abubucker S."/>
            <person name="Hallsworth-Pepin K."/>
            <person name="Martin J."/>
            <person name="Tyagi R."/>
            <person name="Heizer E."/>
            <person name="Zhang X."/>
            <person name="Bhonagiri-Palsikar V."/>
            <person name="Minx P."/>
            <person name="Warren W.C."/>
            <person name="Wang Q."/>
            <person name="Zhan B."/>
            <person name="Hotez P.J."/>
            <person name="Sternberg P.W."/>
            <person name="Dougall A."/>
            <person name="Gaze S.T."/>
            <person name="Mulvenna J."/>
            <person name="Sotillo J."/>
            <person name="Ranganathan S."/>
            <person name="Rabelo E.M."/>
            <person name="Wilson R.K."/>
            <person name="Felgner P.L."/>
            <person name="Bethony J."/>
            <person name="Hawdon J.M."/>
            <person name="Gasser R.B."/>
            <person name="Loukas A."/>
            <person name="Mitreva M."/>
        </authorList>
    </citation>
    <scope>NUCLEOTIDE SEQUENCE [LARGE SCALE GENOMIC DNA]</scope>
</reference>
<accession>W2TTA5</accession>
<protein>
    <submittedName>
        <fullName evidence="1">Uncharacterized protein</fullName>
    </submittedName>
</protein>
<keyword evidence="2" id="KW-1185">Reference proteome</keyword>
<gene>
    <name evidence="1" type="ORF">NECAME_06898</name>
</gene>
<evidence type="ECO:0000313" key="1">
    <source>
        <dbReference type="EMBL" id="ETN84336.1"/>
    </source>
</evidence>